<name>A0A839DZY0_9PSEU</name>
<dbReference type="Pfam" id="PF05988">
    <property type="entry name" value="DUF899"/>
    <property type="match status" value="1"/>
</dbReference>
<dbReference type="EMBL" id="JACGWZ010000006">
    <property type="protein sequence ID" value="MBA8826583.1"/>
    <property type="molecule type" value="Genomic_DNA"/>
</dbReference>
<dbReference type="AlphaFoldDB" id="A0A839DZY0"/>
<evidence type="ECO:0000313" key="2">
    <source>
        <dbReference type="EMBL" id="MBA8826583.1"/>
    </source>
</evidence>
<reference evidence="2 3" key="1">
    <citation type="submission" date="2020-07" db="EMBL/GenBank/DDBJ databases">
        <title>Sequencing the genomes of 1000 actinobacteria strains.</title>
        <authorList>
            <person name="Klenk H.-P."/>
        </authorList>
    </citation>
    <scope>NUCLEOTIDE SEQUENCE [LARGE SCALE GENOMIC DNA]</scope>
    <source>
        <strain evidence="2 3">DSM 45975</strain>
    </source>
</reference>
<dbReference type="Proteomes" id="UP000569329">
    <property type="component" value="Unassembled WGS sequence"/>
</dbReference>
<evidence type="ECO:0000313" key="3">
    <source>
        <dbReference type="Proteomes" id="UP000569329"/>
    </source>
</evidence>
<dbReference type="InterPro" id="IPR010296">
    <property type="entry name" value="DUF899_thioredox"/>
</dbReference>
<feature type="region of interest" description="Disordered" evidence="1">
    <location>
        <begin position="1"/>
        <end position="20"/>
    </location>
</feature>
<dbReference type="SUPFAM" id="SSF52833">
    <property type="entry name" value="Thioredoxin-like"/>
    <property type="match status" value="1"/>
</dbReference>
<protein>
    <submittedName>
        <fullName evidence="2">Putative dithiol-disulfide oxidoreductase (DUF899 family)</fullName>
    </submittedName>
</protein>
<accession>A0A839DZY0</accession>
<dbReference type="InterPro" id="IPR036249">
    <property type="entry name" value="Thioredoxin-like_sf"/>
</dbReference>
<sequence>MSFGAGGSLPRWPRPYHREDTMTTHAVGTREQWRAAYEQQLAREKELSRQATELALKRQELPWVPVDKQYRFDTTVGRRTLAELFDGRSQLIVRHFMHGPNTPEGCPGCTFETDNLIGAVPHLARRDVTFLLSSRSPLPVLTAYKQRMGWDVEWVSSGGSDFDADFFEYMHVPTSRRDYGSGSGDMLDVMELMALSCFALEDGVVYHTYSTYDRGTEALNATWQLLDRAPRGRGEDFSDWPRKRDEYPA</sequence>
<proteinExistence type="predicted"/>
<organism evidence="2 3">
    <name type="scientific">Halosaccharopolyspora lacisalsi</name>
    <dbReference type="NCBI Taxonomy" id="1000566"/>
    <lineage>
        <taxon>Bacteria</taxon>
        <taxon>Bacillati</taxon>
        <taxon>Actinomycetota</taxon>
        <taxon>Actinomycetes</taxon>
        <taxon>Pseudonocardiales</taxon>
        <taxon>Pseudonocardiaceae</taxon>
        <taxon>Halosaccharopolyspora</taxon>
    </lineage>
</organism>
<gene>
    <name evidence="2" type="ORF">FHX42_003962</name>
</gene>
<comment type="caution">
    <text evidence="2">The sequence shown here is derived from an EMBL/GenBank/DDBJ whole genome shotgun (WGS) entry which is preliminary data.</text>
</comment>
<evidence type="ECO:0000256" key="1">
    <source>
        <dbReference type="SAM" id="MobiDB-lite"/>
    </source>
</evidence>
<keyword evidence="3" id="KW-1185">Reference proteome</keyword>